<keyword evidence="12" id="KW-1185">Reference proteome</keyword>
<keyword evidence="6" id="KW-0378">Hydrolase</keyword>
<dbReference type="SUPFAM" id="SSF63737">
    <property type="entry name" value="Leukotriene A4 hydrolase N-terminal domain"/>
    <property type="match status" value="1"/>
</dbReference>
<dbReference type="InterPro" id="IPR001930">
    <property type="entry name" value="Peptidase_M1"/>
</dbReference>
<dbReference type="GO" id="GO:0070006">
    <property type="term" value="F:metalloaminopeptidase activity"/>
    <property type="evidence" value="ECO:0007669"/>
    <property type="project" value="TreeGrafter"/>
</dbReference>
<dbReference type="SUPFAM" id="SSF55486">
    <property type="entry name" value="Metalloproteases ('zincins'), catalytic domain"/>
    <property type="match status" value="1"/>
</dbReference>
<name>A0A0N4ZLL9_PARTI</name>
<evidence type="ECO:0000313" key="12">
    <source>
        <dbReference type="Proteomes" id="UP000038045"/>
    </source>
</evidence>
<comment type="similarity">
    <text evidence="2">Belongs to the peptidase M1 family.</text>
</comment>
<keyword evidence="5" id="KW-0479">Metal-binding</keyword>
<dbReference type="GO" id="GO:0005737">
    <property type="term" value="C:cytoplasm"/>
    <property type="evidence" value="ECO:0007669"/>
    <property type="project" value="TreeGrafter"/>
</dbReference>
<evidence type="ECO:0000313" key="13">
    <source>
        <dbReference type="WBParaSite" id="PTRK_0000939300.1"/>
    </source>
</evidence>
<dbReference type="GO" id="GO:0005615">
    <property type="term" value="C:extracellular space"/>
    <property type="evidence" value="ECO:0007669"/>
    <property type="project" value="TreeGrafter"/>
</dbReference>
<dbReference type="GO" id="GO:0042277">
    <property type="term" value="F:peptide binding"/>
    <property type="evidence" value="ECO:0007669"/>
    <property type="project" value="TreeGrafter"/>
</dbReference>
<evidence type="ECO:0000256" key="8">
    <source>
        <dbReference type="ARBA" id="ARBA00023049"/>
    </source>
</evidence>
<evidence type="ECO:0000256" key="4">
    <source>
        <dbReference type="ARBA" id="ARBA00022670"/>
    </source>
</evidence>
<proteinExistence type="inferred from homology"/>
<dbReference type="GO" id="GO:0006508">
    <property type="term" value="P:proteolysis"/>
    <property type="evidence" value="ECO:0007669"/>
    <property type="project" value="UniProtKB-KW"/>
</dbReference>
<feature type="domain" description="Peptidase M1 membrane alanine aminopeptidase" evidence="10">
    <location>
        <begin position="143"/>
        <end position="205"/>
    </location>
</feature>
<dbReference type="Gene3D" id="1.10.390.10">
    <property type="entry name" value="Neutral Protease Domain 2"/>
    <property type="match status" value="1"/>
</dbReference>
<keyword evidence="9" id="KW-0812">Transmembrane</keyword>
<keyword evidence="9" id="KW-0472">Membrane</keyword>
<protein>
    <submittedName>
        <fullName evidence="13">Peptidase_M1 domain-containing protein</fullName>
    </submittedName>
</protein>
<evidence type="ECO:0000259" key="10">
    <source>
        <dbReference type="Pfam" id="PF01433"/>
    </source>
</evidence>
<keyword evidence="4" id="KW-0645">Protease</keyword>
<keyword evidence="3" id="KW-0031">Aminopeptidase</keyword>
<feature type="domain" description="Aminopeptidase N-like N-terminal" evidence="11">
    <location>
        <begin position="13"/>
        <end position="78"/>
    </location>
</feature>
<evidence type="ECO:0000256" key="5">
    <source>
        <dbReference type="ARBA" id="ARBA00022723"/>
    </source>
</evidence>
<sequence length="205" mass="23656">MIRTIFRRPFYNDLESVHARNAFPCFDEPISKATFEISLQIKKDLSALSNSRLKNIYRMDDGNKIVNFESTMHMPTYLVAFVVGENMPAYLVAFVVGEIRCIKNRTLMVHVIVPMRFLEIKHKLNLVSILLFNVQNSLLFFFLGLPFSLSKTDIIYVPFFGNDAMENNGLMIYIERLFLLDPKEPTDSLKAFNIALVLSHEVSHN</sequence>
<evidence type="ECO:0000256" key="6">
    <source>
        <dbReference type="ARBA" id="ARBA00022801"/>
    </source>
</evidence>
<evidence type="ECO:0000256" key="7">
    <source>
        <dbReference type="ARBA" id="ARBA00022833"/>
    </source>
</evidence>
<dbReference type="InterPro" id="IPR027268">
    <property type="entry name" value="Peptidase_M4/M1_CTD_sf"/>
</dbReference>
<reference evidence="13" key="1">
    <citation type="submission" date="2017-02" db="UniProtKB">
        <authorList>
            <consortium name="WormBaseParasite"/>
        </authorList>
    </citation>
    <scope>IDENTIFICATION</scope>
</reference>
<comment type="cofactor">
    <cofactor evidence="1">
        <name>Zn(2+)</name>
        <dbReference type="ChEBI" id="CHEBI:29105"/>
    </cofactor>
</comment>
<keyword evidence="9" id="KW-1133">Transmembrane helix</keyword>
<dbReference type="PRINTS" id="PR00756">
    <property type="entry name" value="ALADIPTASE"/>
</dbReference>
<keyword evidence="7" id="KW-0862">Zinc</keyword>
<dbReference type="InterPro" id="IPR042097">
    <property type="entry name" value="Aminopeptidase_N-like_N_sf"/>
</dbReference>
<organism evidence="12 13">
    <name type="scientific">Parastrongyloides trichosuri</name>
    <name type="common">Possum-specific nematode worm</name>
    <dbReference type="NCBI Taxonomy" id="131310"/>
    <lineage>
        <taxon>Eukaryota</taxon>
        <taxon>Metazoa</taxon>
        <taxon>Ecdysozoa</taxon>
        <taxon>Nematoda</taxon>
        <taxon>Chromadorea</taxon>
        <taxon>Rhabditida</taxon>
        <taxon>Tylenchina</taxon>
        <taxon>Panagrolaimomorpha</taxon>
        <taxon>Strongyloidoidea</taxon>
        <taxon>Strongyloididae</taxon>
        <taxon>Parastrongyloides</taxon>
    </lineage>
</organism>
<dbReference type="Pfam" id="PF01433">
    <property type="entry name" value="Peptidase_M1"/>
    <property type="match status" value="1"/>
</dbReference>
<dbReference type="GO" id="GO:0043171">
    <property type="term" value="P:peptide catabolic process"/>
    <property type="evidence" value="ECO:0007669"/>
    <property type="project" value="TreeGrafter"/>
</dbReference>
<dbReference type="GO" id="GO:0016020">
    <property type="term" value="C:membrane"/>
    <property type="evidence" value="ECO:0007669"/>
    <property type="project" value="TreeGrafter"/>
</dbReference>
<evidence type="ECO:0000256" key="1">
    <source>
        <dbReference type="ARBA" id="ARBA00001947"/>
    </source>
</evidence>
<dbReference type="Pfam" id="PF17900">
    <property type="entry name" value="Peptidase_M1_N"/>
    <property type="match status" value="1"/>
</dbReference>
<dbReference type="AlphaFoldDB" id="A0A0N4ZLL9"/>
<dbReference type="WBParaSite" id="PTRK_0000939300.1">
    <property type="protein sequence ID" value="PTRK_0000939300.1"/>
    <property type="gene ID" value="PTRK_0000939300"/>
</dbReference>
<dbReference type="InterPro" id="IPR045357">
    <property type="entry name" value="Aminopeptidase_N-like_N"/>
</dbReference>
<dbReference type="PANTHER" id="PTHR11533">
    <property type="entry name" value="PROTEASE M1 ZINC METALLOPROTEASE"/>
    <property type="match status" value="1"/>
</dbReference>
<feature type="transmembrane region" description="Helical" evidence="9">
    <location>
        <begin position="124"/>
        <end position="145"/>
    </location>
</feature>
<evidence type="ECO:0000256" key="3">
    <source>
        <dbReference type="ARBA" id="ARBA00022438"/>
    </source>
</evidence>
<dbReference type="InterPro" id="IPR050344">
    <property type="entry name" value="Peptidase_M1_aminopeptidases"/>
</dbReference>
<evidence type="ECO:0000256" key="9">
    <source>
        <dbReference type="SAM" id="Phobius"/>
    </source>
</evidence>
<evidence type="ECO:0000259" key="11">
    <source>
        <dbReference type="Pfam" id="PF17900"/>
    </source>
</evidence>
<dbReference type="Gene3D" id="2.60.40.1730">
    <property type="entry name" value="tricorn interacting facor f3 domain"/>
    <property type="match status" value="1"/>
</dbReference>
<keyword evidence="8" id="KW-0482">Metalloprotease</keyword>
<dbReference type="STRING" id="131310.A0A0N4ZLL9"/>
<dbReference type="PANTHER" id="PTHR11533:SF174">
    <property type="entry name" value="PUROMYCIN-SENSITIVE AMINOPEPTIDASE-RELATED"/>
    <property type="match status" value="1"/>
</dbReference>
<dbReference type="InterPro" id="IPR014782">
    <property type="entry name" value="Peptidase_M1_dom"/>
</dbReference>
<dbReference type="Proteomes" id="UP000038045">
    <property type="component" value="Unplaced"/>
</dbReference>
<dbReference type="GO" id="GO:0008270">
    <property type="term" value="F:zinc ion binding"/>
    <property type="evidence" value="ECO:0007669"/>
    <property type="project" value="InterPro"/>
</dbReference>
<evidence type="ECO:0000256" key="2">
    <source>
        <dbReference type="ARBA" id="ARBA00010136"/>
    </source>
</evidence>
<accession>A0A0N4ZLL9</accession>